<feature type="transmembrane region" description="Helical" evidence="5">
    <location>
        <begin position="670"/>
        <end position="691"/>
    </location>
</feature>
<keyword evidence="5" id="KW-0812">Transmembrane</keyword>
<keyword evidence="10" id="KW-0378">Hydrolase</keyword>
<evidence type="ECO:0000256" key="3">
    <source>
        <dbReference type="PROSITE-ProRule" id="PRU00276"/>
    </source>
</evidence>
<dbReference type="SUPFAM" id="SSF57552">
    <property type="entry name" value="Blood coagulation inhibitor (disintegrin)"/>
    <property type="match status" value="1"/>
</dbReference>
<keyword evidence="9" id="KW-1185">Reference proteome</keyword>
<dbReference type="PROSITE" id="PS00427">
    <property type="entry name" value="DISINTEGRIN_1"/>
    <property type="match status" value="1"/>
</dbReference>
<feature type="disulfide bond" evidence="2">
    <location>
        <begin position="461"/>
        <end position="481"/>
    </location>
</feature>
<dbReference type="Proteomes" id="UP001652581">
    <property type="component" value="Chromosome 31"/>
</dbReference>
<dbReference type="SUPFAM" id="SSF55486">
    <property type="entry name" value="Metalloproteases ('zincins'), catalytic domain"/>
    <property type="match status" value="1"/>
</dbReference>
<keyword evidence="5" id="KW-1133">Transmembrane helix</keyword>
<dbReference type="InterPro" id="IPR036436">
    <property type="entry name" value="Disintegrin_dom_sf"/>
</dbReference>
<dbReference type="InterPro" id="IPR024079">
    <property type="entry name" value="MetalloPept_cat_dom_sf"/>
</dbReference>
<organism evidence="9 10">
    <name type="scientific">Vicugna pacos</name>
    <name type="common">Alpaca</name>
    <name type="synonym">Lama pacos</name>
    <dbReference type="NCBI Taxonomy" id="30538"/>
    <lineage>
        <taxon>Eukaryota</taxon>
        <taxon>Metazoa</taxon>
        <taxon>Chordata</taxon>
        <taxon>Craniata</taxon>
        <taxon>Vertebrata</taxon>
        <taxon>Euteleostomi</taxon>
        <taxon>Mammalia</taxon>
        <taxon>Eutheria</taxon>
        <taxon>Laurasiatheria</taxon>
        <taxon>Artiodactyla</taxon>
        <taxon>Tylopoda</taxon>
        <taxon>Camelidae</taxon>
        <taxon>Vicugna</taxon>
    </lineage>
</organism>
<dbReference type="Pfam" id="PF08516">
    <property type="entry name" value="ADAM_CR"/>
    <property type="match status" value="1"/>
</dbReference>
<evidence type="ECO:0000313" key="9">
    <source>
        <dbReference type="Proteomes" id="UP001652581"/>
    </source>
</evidence>
<evidence type="ECO:0000256" key="4">
    <source>
        <dbReference type="SAM" id="MobiDB-lite"/>
    </source>
</evidence>
<feature type="domain" description="Disintegrin" evidence="7">
    <location>
        <begin position="403"/>
        <end position="489"/>
    </location>
</feature>
<feature type="chain" id="PRO_5047197672" evidence="6">
    <location>
        <begin position="19"/>
        <end position="768"/>
    </location>
</feature>
<dbReference type="InterPro" id="IPR006586">
    <property type="entry name" value="ADAM_Cys-rich"/>
</dbReference>
<dbReference type="Pfam" id="PF01421">
    <property type="entry name" value="Reprolysin"/>
    <property type="match status" value="1"/>
</dbReference>
<dbReference type="SMART" id="SM00608">
    <property type="entry name" value="ACR"/>
    <property type="match status" value="1"/>
</dbReference>
<sequence>MFLGSLFFMVVLISQIKEKIILGVEGQQLVYPKRLPLIQKRDVWHTHDVDIQETYEEELLYEIRLNRKTLILHLLKSREFLASNYSETYYSKKGEAITQHPQTTDHCFYQGSIIHELDSAASISTCKGLRGFFRVYDQRFLIEPVKYSDEGEHLVFRYDPKMLYAVNHSCTELNFTRTAVPEGKAKSTEDSKMESIHKEKYIELFIVADNNVYHRNNHPLDKLRSRVWGMVNFVSMLYKTLDIHVMLVGLEIWTNEDKIEIDSNIETTLLRFSAWQKLILKKRKNFDHVMLLSGKWLYTPVQGTSYLGGMCLPYYSSSVVKDLLPDLNVVANRMAHQLGHNLGMQHDDDLCPCTLGKCVMDSGASIPALKFSTCSRTQYLQHLEEHKPTCMFNVPFSEKLSDYPYCGNKNLDDGEECDCGPVQECANPCCDALKCLLKPGFTCAEGECCDSCQMKKAGSICRPAKDECDFPEVCTGHSSGCPKDQFQVNGFPCKKAKGYCFMGRCPTRDDQCSELFDNDAKDSPGMCYKMNKKGNKFGYCKNKEQTLIPCEEKDVKCGKIFCTGGQHASVLGEEKIYHLKKPLKQNGTECKTFFLYHNSKDFGLVAPGTKCREGMVCSNGECVEIEKVYSSTNCSSQCNENAVDGGELECQCEEEKAPVDWEETLNVTNISILVVVLILVFTSVVVVTLLIRYKKCIKSMHVQSPPGEMLGVENKGYFEQQTRTEPILPDIHPLHKPASKEPRGVTDPNQSAKVSLKLDIQNGCARLG</sequence>
<evidence type="ECO:0000256" key="1">
    <source>
        <dbReference type="ARBA" id="ARBA00023157"/>
    </source>
</evidence>
<dbReference type="CDD" id="cd04269">
    <property type="entry name" value="ZnMc_adamalysin_II_like"/>
    <property type="match status" value="1"/>
</dbReference>
<reference evidence="10" key="1">
    <citation type="submission" date="2025-08" db="UniProtKB">
        <authorList>
            <consortium name="RefSeq"/>
        </authorList>
    </citation>
    <scope>IDENTIFICATION</scope>
</reference>
<proteinExistence type="predicted"/>
<feature type="signal peptide" evidence="6">
    <location>
        <begin position="1"/>
        <end position="18"/>
    </location>
</feature>
<gene>
    <name evidence="10" type="primary">ADAM7</name>
</gene>
<dbReference type="InterPro" id="IPR001762">
    <property type="entry name" value="Disintegrin_dom"/>
</dbReference>
<dbReference type="PROSITE" id="PS50215">
    <property type="entry name" value="ADAM_MEPRO"/>
    <property type="match status" value="1"/>
</dbReference>
<feature type="binding site" evidence="3">
    <location>
        <position position="340"/>
    </location>
    <ligand>
        <name>Zn(2+)</name>
        <dbReference type="ChEBI" id="CHEBI:29105"/>
        <note>catalytic</note>
    </ligand>
</feature>
<feature type="domain" description="Peptidase M12B" evidence="8">
    <location>
        <begin position="200"/>
        <end position="395"/>
    </location>
</feature>
<dbReference type="GeneID" id="102538664"/>
<evidence type="ECO:0000256" key="2">
    <source>
        <dbReference type="PROSITE-ProRule" id="PRU00068"/>
    </source>
</evidence>
<keyword evidence="1 3" id="KW-1015">Disulfide bond</keyword>
<dbReference type="PROSITE" id="PS50214">
    <property type="entry name" value="DISINTEGRIN_2"/>
    <property type="match status" value="1"/>
</dbReference>
<dbReference type="Gene3D" id="3.40.390.10">
    <property type="entry name" value="Collagenase (Catalytic Domain)"/>
    <property type="match status" value="1"/>
</dbReference>
<dbReference type="InterPro" id="IPR002870">
    <property type="entry name" value="Peptidase_M12B_N"/>
</dbReference>
<keyword evidence="10" id="KW-0645">Protease</keyword>
<dbReference type="InterPro" id="IPR018358">
    <property type="entry name" value="Disintegrin_CS"/>
</dbReference>
<dbReference type="Gene3D" id="4.10.70.10">
    <property type="entry name" value="Disintegrin domain"/>
    <property type="match status" value="1"/>
</dbReference>
<dbReference type="PANTHER" id="PTHR11905:SF21">
    <property type="entry name" value="DISINTEGRIN AND METALLOPROTEINASE DOMAIN-CONTAINING PROTEIN 7"/>
    <property type="match status" value="1"/>
</dbReference>
<evidence type="ECO:0000259" key="7">
    <source>
        <dbReference type="PROSITE" id="PS50214"/>
    </source>
</evidence>
<dbReference type="RefSeq" id="XP_072808747.1">
    <property type="nucleotide sequence ID" value="XM_072952646.1"/>
</dbReference>
<feature type="binding site" evidence="3">
    <location>
        <position position="346"/>
    </location>
    <ligand>
        <name>Zn(2+)</name>
        <dbReference type="ChEBI" id="CHEBI:29105"/>
        <note>catalytic</note>
    </ligand>
</feature>
<dbReference type="Pfam" id="PF00200">
    <property type="entry name" value="Disintegrin"/>
    <property type="match status" value="1"/>
</dbReference>
<name>A0ABM5CJC1_VICPA</name>
<keyword evidence="6" id="KW-0732">Signal</keyword>
<keyword evidence="3" id="KW-0479">Metal-binding</keyword>
<feature type="region of interest" description="Disordered" evidence="4">
    <location>
        <begin position="729"/>
        <end position="750"/>
    </location>
</feature>
<keyword evidence="3" id="KW-0862">Zinc</keyword>
<accession>A0ABM5CJC1</accession>
<evidence type="ECO:0000313" key="10">
    <source>
        <dbReference type="RefSeq" id="XP_072808747.1"/>
    </source>
</evidence>
<feature type="disulfide bond" evidence="3">
    <location>
        <begin position="353"/>
        <end position="358"/>
    </location>
</feature>
<dbReference type="InterPro" id="IPR001590">
    <property type="entry name" value="Peptidase_M12B"/>
</dbReference>
<dbReference type="PRINTS" id="PR00289">
    <property type="entry name" value="DISINTEGRIN"/>
</dbReference>
<dbReference type="Pfam" id="PF01562">
    <property type="entry name" value="Pep_M12B_propep"/>
    <property type="match status" value="1"/>
</dbReference>
<keyword evidence="5" id="KW-0472">Membrane</keyword>
<dbReference type="SMART" id="SM00050">
    <property type="entry name" value="DISIN"/>
    <property type="match status" value="1"/>
</dbReference>
<dbReference type="InterPro" id="IPR034027">
    <property type="entry name" value="Reprolysin_adamalysin"/>
</dbReference>
<dbReference type="PANTHER" id="PTHR11905">
    <property type="entry name" value="ADAM A DISINTEGRIN AND METALLOPROTEASE DOMAIN"/>
    <property type="match status" value="1"/>
</dbReference>
<protein>
    <submittedName>
        <fullName evidence="10">Disintegrin and metalloproteinase domain-containing protein 7 isoform X2</fullName>
    </submittedName>
</protein>
<evidence type="ECO:0000256" key="5">
    <source>
        <dbReference type="SAM" id="Phobius"/>
    </source>
</evidence>
<keyword evidence="10" id="KW-0482">Metalloprotease</keyword>
<comment type="caution">
    <text evidence="3">Lacks conserved residue(s) required for the propagation of feature annotation.</text>
</comment>
<evidence type="ECO:0000256" key="6">
    <source>
        <dbReference type="SAM" id="SignalP"/>
    </source>
</evidence>
<feature type="binding site" evidence="3">
    <location>
        <position position="336"/>
    </location>
    <ligand>
        <name>Zn(2+)</name>
        <dbReference type="ChEBI" id="CHEBI:29105"/>
        <note>catalytic</note>
    </ligand>
</feature>
<evidence type="ECO:0000259" key="8">
    <source>
        <dbReference type="PROSITE" id="PS50215"/>
    </source>
</evidence>
<dbReference type="GO" id="GO:0008237">
    <property type="term" value="F:metallopeptidase activity"/>
    <property type="evidence" value="ECO:0007669"/>
    <property type="project" value="UniProtKB-KW"/>
</dbReference>